<dbReference type="AlphaFoldDB" id="A0A2S8JAV9"/>
<gene>
    <name evidence="1" type="ORF">C5613_14770</name>
</gene>
<accession>A0A2S8JAV9</accession>
<comment type="caution">
    <text evidence="1">The sequence shown here is derived from an EMBL/GenBank/DDBJ whole genome shotgun (WGS) entry which is preliminary data.</text>
</comment>
<evidence type="ECO:0000313" key="2">
    <source>
        <dbReference type="Proteomes" id="UP000239290"/>
    </source>
</evidence>
<dbReference type="Proteomes" id="UP000239290">
    <property type="component" value="Unassembled WGS sequence"/>
</dbReference>
<reference evidence="2" key="1">
    <citation type="submission" date="2018-02" db="EMBL/GenBank/DDBJ databases">
        <title>Draft genome sequencing of Rhodococcus opacus KU647198.</title>
        <authorList>
            <person name="Zheng B.-X."/>
        </authorList>
    </citation>
    <scope>NUCLEOTIDE SEQUENCE [LARGE SCALE GENOMIC DNA]</scope>
    <source>
        <strain evidence="2">04-OD7</strain>
    </source>
</reference>
<protein>
    <submittedName>
        <fullName evidence="1">Uncharacterized protein</fullName>
    </submittedName>
</protein>
<sequence>MARPRKYHGCTVDECERPHAARGLCSLHYERWKRNGTTDGPAIRPTATARCSEKQCKRLSVQDGLCRGHSGIEEAEAHPETWAPVVGFEKRWFVSTRGRVWTIPPMGGRGVFVETQTDPDTREKYVLIFRSGMPPLRAPIRSLVSKAFAKKAASRSQIQS</sequence>
<dbReference type="RefSeq" id="WP_105415269.1">
    <property type="nucleotide sequence ID" value="NZ_PUIO01000015.1"/>
</dbReference>
<proteinExistence type="predicted"/>
<evidence type="ECO:0000313" key="1">
    <source>
        <dbReference type="EMBL" id="PQP24140.1"/>
    </source>
</evidence>
<dbReference type="EMBL" id="PUIO01000015">
    <property type="protein sequence ID" value="PQP24140.1"/>
    <property type="molecule type" value="Genomic_DNA"/>
</dbReference>
<organism evidence="1 2">
    <name type="scientific">Rhodococcus opacus</name>
    <name type="common">Nocardia opaca</name>
    <dbReference type="NCBI Taxonomy" id="37919"/>
    <lineage>
        <taxon>Bacteria</taxon>
        <taxon>Bacillati</taxon>
        <taxon>Actinomycetota</taxon>
        <taxon>Actinomycetes</taxon>
        <taxon>Mycobacteriales</taxon>
        <taxon>Nocardiaceae</taxon>
        <taxon>Rhodococcus</taxon>
    </lineage>
</organism>
<name>A0A2S8JAV9_RHOOP</name>